<feature type="region of interest" description="Disordered" evidence="1">
    <location>
        <begin position="77"/>
        <end position="133"/>
    </location>
</feature>
<comment type="caution">
    <text evidence="2">The sequence shown here is derived from an EMBL/GenBank/DDBJ whole genome shotgun (WGS) entry which is preliminary data.</text>
</comment>
<organism evidence="2">
    <name type="scientific">Populus alba</name>
    <name type="common">White poplar</name>
    <dbReference type="NCBI Taxonomy" id="43335"/>
    <lineage>
        <taxon>Eukaryota</taxon>
        <taxon>Viridiplantae</taxon>
        <taxon>Streptophyta</taxon>
        <taxon>Embryophyta</taxon>
        <taxon>Tracheophyta</taxon>
        <taxon>Spermatophyta</taxon>
        <taxon>Magnoliopsida</taxon>
        <taxon>eudicotyledons</taxon>
        <taxon>Gunneridae</taxon>
        <taxon>Pentapetalae</taxon>
        <taxon>rosids</taxon>
        <taxon>fabids</taxon>
        <taxon>Malpighiales</taxon>
        <taxon>Salicaceae</taxon>
        <taxon>Saliceae</taxon>
        <taxon>Populus</taxon>
    </lineage>
</organism>
<evidence type="ECO:0000313" key="2">
    <source>
        <dbReference type="EMBL" id="TKS05899.1"/>
    </source>
</evidence>
<evidence type="ECO:0000256" key="1">
    <source>
        <dbReference type="SAM" id="MobiDB-lite"/>
    </source>
</evidence>
<dbReference type="EMBL" id="RCHU01000390">
    <property type="protein sequence ID" value="TKS05899.1"/>
    <property type="molecule type" value="Genomic_DNA"/>
</dbReference>
<gene>
    <name evidence="2" type="ORF">D5086_0000128590</name>
</gene>
<reference evidence="2" key="1">
    <citation type="submission" date="2018-10" db="EMBL/GenBank/DDBJ databases">
        <title>Population genomic analysis revealed the cold adaptation of white poplar.</title>
        <authorList>
            <person name="Liu Y.-J."/>
        </authorList>
    </citation>
    <scope>NUCLEOTIDE SEQUENCE [LARGE SCALE GENOMIC DNA]</scope>
    <source>
        <strain evidence="2">PAL-ZL1</strain>
    </source>
</reference>
<dbReference type="AlphaFoldDB" id="A0A4U5Q7S3"/>
<name>A0A4U5Q7S3_POPAL</name>
<sequence>MGAAGSLGGEGELENQKQAGSAGLFLFPRERRPAPPFSKGEVSVVAEEENHQGRLWMEILRVRLCVDKRERGQSMGLRLKEEENGKSPFSFRCKGEEENPKGAGNRGSLPTAVRTPKMAPNLLPLLPAGDEKK</sequence>
<protein>
    <submittedName>
        <fullName evidence="2">Uncharacterized protein</fullName>
    </submittedName>
</protein>
<proteinExistence type="predicted"/>
<feature type="compositionally biased region" description="Gly residues" evidence="1">
    <location>
        <begin position="1"/>
        <end position="10"/>
    </location>
</feature>
<accession>A0A4U5Q7S3</accession>
<feature type="region of interest" description="Disordered" evidence="1">
    <location>
        <begin position="1"/>
        <end position="40"/>
    </location>
</feature>